<protein>
    <submittedName>
        <fullName evidence="5">Carbonic anhydrase</fullName>
    </submittedName>
</protein>
<dbReference type="EMBL" id="SJST01000003">
    <property type="protein sequence ID" value="TCD14426.1"/>
    <property type="molecule type" value="Genomic_DNA"/>
</dbReference>
<evidence type="ECO:0000256" key="3">
    <source>
        <dbReference type="ARBA" id="ARBA00022833"/>
    </source>
</evidence>
<name>A0A4R0PBJ7_9HYPH</name>
<comment type="similarity">
    <text evidence="1">Belongs to the beta-class carbonic anhydrase family.</text>
</comment>
<evidence type="ECO:0000256" key="4">
    <source>
        <dbReference type="PIRSR" id="PIRSR601765-1"/>
    </source>
</evidence>
<dbReference type="InterPro" id="IPR036874">
    <property type="entry name" value="Carbonic_anhydrase_sf"/>
</dbReference>
<keyword evidence="2 4" id="KW-0479">Metal-binding</keyword>
<comment type="caution">
    <text evidence="5">The sequence shown here is derived from an EMBL/GenBank/DDBJ whole genome shotgun (WGS) entry which is preliminary data.</text>
</comment>
<evidence type="ECO:0000313" key="5">
    <source>
        <dbReference type="EMBL" id="TCD14426.1"/>
    </source>
</evidence>
<accession>A0A4R0PBJ7</accession>
<feature type="binding site" evidence="4">
    <location>
        <position position="97"/>
    </location>
    <ligand>
        <name>Zn(2+)</name>
        <dbReference type="ChEBI" id="CHEBI:29105"/>
    </ligand>
</feature>
<dbReference type="RefSeq" id="WP_131568437.1">
    <property type="nucleotide sequence ID" value="NZ_JAINFK010000002.1"/>
</dbReference>
<comment type="cofactor">
    <cofactor evidence="4">
        <name>Zn(2+)</name>
        <dbReference type="ChEBI" id="CHEBI:29105"/>
    </cofactor>
    <text evidence="4">Binds 1 zinc ion per subunit.</text>
</comment>
<dbReference type="AlphaFoldDB" id="A0A4R0PBJ7"/>
<dbReference type="InterPro" id="IPR001765">
    <property type="entry name" value="Carbonic_anhydrase"/>
</dbReference>
<dbReference type="Proteomes" id="UP000291301">
    <property type="component" value="Unassembled WGS sequence"/>
</dbReference>
<feature type="binding site" evidence="4">
    <location>
        <position position="38"/>
    </location>
    <ligand>
        <name>Zn(2+)</name>
        <dbReference type="ChEBI" id="CHEBI:29105"/>
    </ligand>
</feature>
<evidence type="ECO:0000256" key="1">
    <source>
        <dbReference type="ARBA" id="ARBA00006217"/>
    </source>
</evidence>
<dbReference type="SUPFAM" id="SSF53056">
    <property type="entry name" value="beta-carbonic anhydrase, cab"/>
    <property type="match status" value="1"/>
</dbReference>
<dbReference type="PANTHER" id="PTHR43175:SF3">
    <property type="entry name" value="CARBON DISULFIDE HYDROLASE"/>
    <property type="match status" value="1"/>
</dbReference>
<dbReference type="OrthoDB" id="9797527at2"/>
<sequence>MSSMNILLDRNRAFAENFDGADLPILPKMRSVIVACGDSRVDPAHILGLELGDAVVIRNNGGRVTPAVIDEIAALAFIVKQMDGDEPGPFELILLQHTQCGAERFADPGVQSALKEQLGVDVSQVAITNHEASLHGDIERLRMAPEIPGYIVVSAFIYDMKSGGIREVVAPIALAD</sequence>
<keyword evidence="3 4" id="KW-0862">Zinc</keyword>
<dbReference type="SMART" id="SM00947">
    <property type="entry name" value="Pro_CA"/>
    <property type="match status" value="1"/>
</dbReference>
<dbReference type="GO" id="GO:0008270">
    <property type="term" value="F:zinc ion binding"/>
    <property type="evidence" value="ECO:0007669"/>
    <property type="project" value="InterPro"/>
</dbReference>
<dbReference type="Gene3D" id="3.40.1050.10">
    <property type="entry name" value="Carbonic anhydrase"/>
    <property type="match status" value="1"/>
</dbReference>
<dbReference type="PANTHER" id="PTHR43175">
    <property type="entry name" value="CARBONIC ANHYDRASE"/>
    <property type="match status" value="1"/>
</dbReference>
<proteinExistence type="inferred from homology"/>
<keyword evidence="6" id="KW-1185">Reference proteome</keyword>
<reference evidence="5 6" key="1">
    <citation type="journal article" date="2015" name="Antonie Van Leeuwenhoek">
        <title>Oricola cellulosilytica gen. nov., sp. nov., a cellulose-degrading bacterium of the family Phyllobacteriaceae isolated from surface seashore water, and emended descriptions of Mesorhizobium loti and Phyllobacterium myrsinacearum.</title>
        <authorList>
            <person name="Hameed A."/>
            <person name="Shahina M."/>
            <person name="Lai W.A."/>
            <person name="Lin S.Y."/>
            <person name="Young L.S."/>
            <person name="Liu Y.C."/>
            <person name="Hsu Y.H."/>
            <person name="Young C.C."/>
        </authorList>
    </citation>
    <scope>NUCLEOTIDE SEQUENCE [LARGE SCALE GENOMIC DNA]</scope>
    <source>
        <strain evidence="5 6">KCTC 52183</strain>
    </source>
</reference>
<evidence type="ECO:0000313" key="6">
    <source>
        <dbReference type="Proteomes" id="UP000291301"/>
    </source>
</evidence>
<dbReference type="Pfam" id="PF00484">
    <property type="entry name" value="Pro_CA"/>
    <property type="match status" value="1"/>
</dbReference>
<feature type="binding site" evidence="4">
    <location>
        <position position="100"/>
    </location>
    <ligand>
        <name>Zn(2+)</name>
        <dbReference type="ChEBI" id="CHEBI:29105"/>
    </ligand>
</feature>
<gene>
    <name evidence="5" type="ORF">E0D97_10190</name>
</gene>
<dbReference type="GO" id="GO:0004089">
    <property type="term" value="F:carbonate dehydratase activity"/>
    <property type="evidence" value="ECO:0007669"/>
    <property type="project" value="InterPro"/>
</dbReference>
<feature type="binding site" evidence="4">
    <location>
        <position position="36"/>
    </location>
    <ligand>
        <name>Zn(2+)</name>
        <dbReference type="ChEBI" id="CHEBI:29105"/>
    </ligand>
</feature>
<organism evidence="5 6">
    <name type="scientific">Oricola cellulosilytica</name>
    <dbReference type="NCBI Taxonomy" id="1429082"/>
    <lineage>
        <taxon>Bacteria</taxon>
        <taxon>Pseudomonadati</taxon>
        <taxon>Pseudomonadota</taxon>
        <taxon>Alphaproteobacteria</taxon>
        <taxon>Hyphomicrobiales</taxon>
        <taxon>Ahrensiaceae</taxon>
        <taxon>Oricola</taxon>
    </lineage>
</organism>
<evidence type="ECO:0000256" key="2">
    <source>
        <dbReference type="ARBA" id="ARBA00022723"/>
    </source>
</evidence>